<comment type="cofactor">
    <cofactor evidence="1">
        <name>Cu(2+)</name>
        <dbReference type="ChEBI" id="CHEBI:29036"/>
    </cofactor>
</comment>
<dbReference type="AlphaFoldDB" id="A0A9P0QPX5"/>
<evidence type="ECO:0000256" key="11">
    <source>
        <dbReference type="ARBA" id="ARBA00033150"/>
    </source>
</evidence>
<evidence type="ECO:0000256" key="12">
    <source>
        <dbReference type="SAM" id="MobiDB-lite"/>
    </source>
</evidence>
<keyword evidence="6" id="KW-0560">Oxidoreductase</keyword>
<evidence type="ECO:0000256" key="4">
    <source>
        <dbReference type="ARBA" id="ARBA00022448"/>
    </source>
</evidence>
<evidence type="ECO:0000259" key="13">
    <source>
        <dbReference type="Pfam" id="PF06747"/>
    </source>
</evidence>
<evidence type="ECO:0000256" key="9">
    <source>
        <dbReference type="ARBA" id="ARBA00023157"/>
    </source>
</evidence>
<dbReference type="PANTHER" id="PTHR21622">
    <property type="entry name" value="COILED-COIL-HELIX-COILED-COIL-HELIX DOMAIN CONTAINING 4"/>
    <property type="match status" value="1"/>
</dbReference>
<protein>
    <recommendedName>
        <fullName evidence="3">Mitochondrial intermembrane space import and assembly protein 40</fullName>
    </recommendedName>
    <alternativeName>
        <fullName evidence="11">Mitochondrial import inner membrane translocase TIM40</fullName>
    </alternativeName>
</protein>
<feature type="region of interest" description="Disordered" evidence="12">
    <location>
        <begin position="166"/>
        <end position="187"/>
    </location>
</feature>
<dbReference type="Proteomes" id="UP000837801">
    <property type="component" value="Unassembled WGS sequence"/>
</dbReference>
<reference evidence="14" key="1">
    <citation type="submission" date="2022-03" db="EMBL/GenBank/DDBJ databases">
        <authorList>
            <person name="Legras J.-L."/>
            <person name="Devillers H."/>
            <person name="Grondin C."/>
        </authorList>
    </citation>
    <scope>NUCLEOTIDE SEQUENCE</scope>
    <source>
        <strain evidence="14">CLIB 1423</strain>
    </source>
</reference>
<feature type="compositionally biased region" description="Acidic residues" evidence="12">
    <location>
        <begin position="261"/>
        <end position="271"/>
    </location>
</feature>
<comment type="subcellular location">
    <subcellularLocation>
        <location evidence="2">Mitochondrion inner membrane</location>
        <topology evidence="2">Single-pass type II membrane protein</topology>
        <orientation evidence="2">Intermembrane side</orientation>
    </subcellularLocation>
</comment>
<keyword evidence="7" id="KW-0811">Translocation</keyword>
<feature type="region of interest" description="Disordered" evidence="12">
    <location>
        <begin position="261"/>
        <end position="283"/>
    </location>
</feature>
<keyword evidence="9" id="KW-1015">Disulfide bond</keyword>
<evidence type="ECO:0000313" key="14">
    <source>
        <dbReference type="EMBL" id="CAH2352697.1"/>
    </source>
</evidence>
<dbReference type="GO" id="GO:0005758">
    <property type="term" value="C:mitochondrial intermembrane space"/>
    <property type="evidence" value="ECO:0007669"/>
    <property type="project" value="TreeGrafter"/>
</dbReference>
<evidence type="ECO:0000313" key="15">
    <source>
        <dbReference type="Proteomes" id="UP000837801"/>
    </source>
</evidence>
<comment type="caution">
    <text evidence="14">The sequence shown here is derived from an EMBL/GenBank/DDBJ whole genome shotgun (WGS) entry which is preliminary data.</text>
</comment>
<evidence type="ECO:0000256" key="8">
    <source>
        <dbReference type="ARBA" id="ARBA00023128"/>
    </source>
</evidence>
<feature type="compositionally biased region" description="Basic and acidic residues" evidence="12">
    <location>
        <begin position="114"/>
        <end position="125"/>
    </location>
</feature>
<feature type="domain" description="CHCH" evidence="13">
    <location>
        <begin position="214"/>
        <end position="250"/>
    </location>
</feature>
<dbReference type="PANTHER" id="PTHR21622:SF0">
    <property type="entry name" value="COILED-COIL-HELIX-COILED-COIL-HELIX DOMAIN CONTAINING 4"/>
    <property type="match status" value="1"/>
</dbReference>
<evidence type="ECO:0000256" key="3">
    <source>
        <dbReference type="ARBA" id="ARBA00013714"/>
    </source>
</evidence>
<keyword evidence="5" id="KW-0653">Protein transport</keyword>
<sequence>MFRNSFRSFTKTVTPNLVRIPFVIGGTAVGVSYVFLNSSAKNDEDEHKKIHNGHGALVDSKLADKLKEVKTEFKQDEKTALKKDIVEQEKVDAEDTVQSDIAPVQEAPEAEVTEEVKEEKNNKGEVVDTVNETEAVPVNSAGVSVKKEEDGSEVVDIDAQEVAQVDGASAGASAGGEDEAEAGADQGQQAAYNPETGEINWDCPCLGGMANGPCGEEFKEAFACFVYSETEPKGIDCIKKFENMRTCFRKYPEHYKEELYEDEATEGDAAAEGEAPVAEAEAS</sequence>
<proteinExistence type="predicted"/>
<feature type="region of interest" description="Disordered" evidence="12">
    <location>
        <begin position="93"/>
        <end position="125"/>
    </location>
</feature>
<keyword evidence="10" id="KW-0676">Redox-active center</keyword>
<name>A0A9P0QPX5_9ASCO</name>
<dbReference type="PROSITE" id="PS51808">
    <property type="entry name" value="CHCH"/>
    <property type="match status" value="1"/>
</dbReference>
<gene>
    <name evidence="14" type="ORF">CLIB1423_07S05468</name>
</gene>
<keyword evidence="4" id="KW-0813">Transport</keyword>
<dbReference type="GO" id="GO:0045041">
    <property type="term" value="P:protein import into mitochondrial intermembrane space"/>
    <property type="evidence" value="ECO:0007669"/>
    <property type="project" value="InterPro"/>
</dbReference>
<keyword evidence="15" id="KW-1185">Reference proteome</keyword>
<evidence type="ECO:0000256" key="7">
    <source>
        <dbReference type="ARBA" id="ARBA00023010"/>
    </source>
</evidence>
<dbReference type="InterPro" id="IPR010625">
    <property type="entry name" value="CHCH"/>
</dbReference>
<keyword evidence="8" id="KW-0496">Mitochondrion</keyword>
<evidence type="ECO:0000256" key="6">
    <source>
        <dbReference type="ARBA" id="ARBA00023002"/>
    </source>
</evidence>
<dbReference type="Gene3D" id="1.10.287.2900">
    <property type="match status" value="1"/>
</dbReference>
<accession>A0A9P0QPX5</accession>
<evidence type="ECO:0000256" key="10">
    <source>
        <dbReference type="ARBA" id="ARBA00023284"/>
    </source>
</evidence>
<dbReference type="GO" id="GO:0015035">
    <property type="term" value="F:protein-disulfide reductase activity"/>
    <property type="evidence" value="ECO:0007669"/>
    <property type="project" value="InterPro"/>
</dbReference>
<dbReference type="Pfam" id="PF06747">
    <property type="entry name" value="CHCH"/>
    <property type="match status" value="1"/>
</dbReference>
<dbReference type="GO" id="GO:0005743">
    <property type="term" value="C:mitochondrial inner membrane"/>
    <property type="evidence" value="ECO:0007669"/>
    <property type="project" value="UniProtKB-SubCell"/>
</dbReference>
<evidence type="ECO:0000256" key="1">
    <source>
        <dbReference type="ARBA" id="ARBA00001973"/>
    </source>
</evidence>
<dbReference type="OrthoDB" id="7481291at2759"/>
<organism evidence="14 15">
    <name type="scientific">[Candida] railenensis</name>
    <dbReference type="NCBI Taxonomy" id="45579"/>
    <lineage>
        <taxon>Eukaryota</taxon>
        <taxon>Fungi</taxon>
        <taxon>Dikarya</taxon>
        <taxon>Ascomycota</taxon>
        <taxon>Saccharomycotina</taxon>
        <taxon>Pichiomycetes</taxon>
        <taxon>Debaryomycetaceae</taxon>
        <taxon>Kurtzmaniella</taxon>
    </lineage>
</organism>
<feature type="compositionally biased region" description="Low complexity" evidence="12">
    <location>
        <begin position="272"/>
        <end position="283"/>
    </location>
</feature>
<evidence type="ECO:0000256" key="2">
    <source>
        <dbReference type="ARBA" id="ARBA00004164"/>
    </source>
</evidence>
<dbReference type="EMBL" id="CAKXYY010000007">
    <property type="protein sequence ID" value="CAH2352697.1"/>
    <property type="molecule type" value="Genomic_DNA"/>
</dbReference>
<evidence type="ECO:0000256" key="5">
    <source>
        <dbReference type="ARBA" id="ARBA00022927"/>
    </source>
</evidence>
<dbReference type="InterPro" id="IPR039289">
    <property type="entry name" value="CHCHD4"/>
</dbReference>